<accession>A0AA38PGQ3</accession>
<comment type="caution">
    <text evidence="2">The sequence shown here is derived from an EMBL/GenBank/DDBJ whole genome shotgun (WGS) entry which is preliminary data.</text>
</comment>
<feature type="coiled-coil region" evidence="1">
    <location>
        <begin position="68"/>
        <end position="95"/>
    </location>
</feature>
<evidence type="ECO:0000313" key="2">
    <source>
        <dbReference type="EMBL" id="KAJ3842320.1"/>
    </source>
</evidence>
<keyword evidence="3" id="KW-1185">Reference proteome</keyword>
<evidence type="ECO:0000256" key="1">
    <source>
        <dbReference type="SAM" id="Coils"/>
    </source>
</evidence>
<dbReference type="AlphaFoldDB" id="A0AA38PGQ3"/>
<protein>
    <submittedName>
        <fullName evidence="2">Uncharacterized protein</fullName>
    </submittedName>
</protein>
<organism evidence="2 3">
    <name type="scientific">Lentinula raphanica</name>
    <dbReference type="NCBI Taxonomy" id="153919"/>
    <lineage>
        <taxon>Eukaryota</taxon>
        <taxon>Fungi</taxon>
        <taxon>Dikarya</taxon>
        <taxon>Basidiomycota</taxon>
        <taxon>Agaricomycotina</taxon>
        <taxon>Agaricomycetes</taxon>
        <taxon>Agaricomycetidae</taxon>
        <taxon>Agaricales</taxon>
        <taxon>Marasmiineae</taxon>
        <taxon>Omphalotaceae</taxon>
        <taxon>Lentinula</taxon>
    </lineage>
</organism>
<dbReference type="Proteomes" id="UP001163846">
    <property type="component" value="Unassembled WGS sequence"/>
</dbReference>
<name>A0AA38PGQ3_9AGAR</name>
<dbReference type="EMBL" id="MU806009">
    <property type="protein sequence ID" value="KAJ3842320.1"/>
    <property type="molecule type" value="Genomic_DNA"/>
</dbReference>
<keyword evidence="1" id="KW-0175">Coiled coil</keyword>
<evidence type="ECO:0000313" key="3">
    <source>
        <dbReference type="Proteomes" id="UP001163846"/>
    </source>
</evidence>
<reference evidence="2" key="1">
    <citation type="submission" date="2022-08" db="EMBL/GenBank/DDBJ databases">
        <authorList>
            <consortium name="DOE Joint Genome Institute"/>
            <person name="Min B."/>
            <person name="Riley R."/>
            <person name="Sierra-Patev S."/>
            <person name="Naranjo-Ortiz M."/>
            <person name="Looney B."/>
            <person name="Konkel Z."/>
            <person name="Slot J.C."/>
            <person name="Sakamoto Y."/>
            <person name="Steenwyk J.L."/>
            <person name="Rokas A."/>
            <person name="Carro J."/>
            <person name="Camarero S."/>
            <person name="Ferreira P."/>
            <person name="Molpeceres G."/>
            <person name="Ruiz-Duenas F.J."/>
            <person name="Serrano A."/>
            <person name="Henrissat B."/>
            <person name="Drula E."/>
            <person name="Hughes K.W."/>
            <person name="Mata J.L."/>
            <person name="Ishikawa N.K."/>
            <person name="Vargas-Isla R."/>
            <person name="Ushijima S."/>
            <person name="Smith C.A."/>
            <person name="Ahrendt S."/>
            <person name="Andreopoulos W."/>
            <person name="He G."/>
            <person name="Labutti K."/>
            <person name="Lipzen A."/>
            <person name="Ng V."/>
            <person name="Sandor L."/>
            <person name="Barry K."/>
            <person name="Martinez A.T."/>
            <person name="Xiao Y."/>
            <person name="Gibbons J.G."/>
            <person name="Terashima K."/>
            <person name="Hibbett D.S."/>
            <person name="Grigoriev I.V."/>
        </authorList>
    </citation>
    <scope>NUCLEOTIDE SEQUENCE</scope>
    <source>
        <strain evidence="2">TFB9207</strain>
    </source>
</reference>
<proteinExistence type="predicted"/>
<sequence length="169" mass="19067">MSDFNPQNTALEQRLCMLTERTLHKQHLIQATIDEENKRLEVLVAALIKCTEKPDSLGAYNRDLLAMLNSTREAVEASLNRLRTLQNDIISMRKEITQIRLLSIVSKLRKESTRDMNEDLVMAEIINKASLLVLSYVDTMDATTGGTESNYALINDADNRAEENSVANL</sequence>
<gene>
    <name evidence="2" type="ORF">F5878DRAFT_722287</name>
</gene>